<keyword evidence="7" id="KW-0997">Cell inner membrane</keyword>
<dbReference type="Proteomes" id="UP000199626">
    <property type="component" value="Unassembled WGS sequence"/>
</dbReference>
<evidence type="ECO:0000259" key="9">
    <source>
        <dbReference type="Pfam" id="PF03873"/>
    </source>
</evidence>
<comment type="function">
    <text evidence="7">An anti-sigma factor for extracytoplasmic function (ECF) sigma factor sigma-E (RpoE). ECF sigma factors are held in an inactive form by an anti-sigma factor until released by regulated intramembrane proteolysis (RIP). RIP occurs when an extracytoplasmic signal triggers a concerted proteolytic cascade to transmit information and elicit cellular responses. The membrane-spanning regulatory substrate protein is first cut periplasmically (site-1 protease, S1P, DegS), then within the membrane itself (site-2 protease, S2P, RseP), while cytoplasmic proteases finish degrading the anti-sigma factor, liberating sigma-E.</text>
</comment>
<evidence type="ECO:0000256" key="5">
    <source>
        <dbReference type="ARBA" id="ARBA00022989"/>
    </source>
</evidence>
<dbReference type="InterPro" id="IPR005572">
    <property type="entry name" value="Anti-sigma_E_RseA_N"/>
</dbReference>
<dbReference type="GO" id="GO:0016989">
    <property type="term" value="F:sigma factor antagonist activity"/>
    <property type="evidence" value="ECO:0007669"/>
    <property type="project" value="InterPro"/>
</dbReference>
<reference evidence="11" key="1">
    <citation type="submission" date="2016-10" db="EMBL/GenBank/DDBJ databases">
        <authorList>
            <person name="Varghese N."/>
            <person name="Submissions S."/>
        </authorList>
    </citation>
    <scope>NUCLEOTIDE SEQUENCE [LARGE SCALE GENOMIC DNA]</scope>
    <source>
        <strain evidence="11">CGMCC 1.10824</strain>
    </source>
</reference>
<dbReference type="InterPro" id="IPR005573">
    <property type="entry name" value="Anti-sigma_E_RseA_C"/>
</dbReference>
<evidence type="ECO:0000313" key="10">
    <source>
        <dbReference type="EMBL" id="SDB06260.1"/>
    </source>
</evidence>
<dbReference type="RefSeq" id="WP_092590971.1">
    <property type="nucleotide sequence ID" value="NZ_FMXN01000001.1"/>
</dbReference>
<dbReference type="InterPro" id="IPR052383">
    <property type="entry name" value="Anti-sigma-E_RseA-like"/>
</dbReference>
<name>A0A1G6AD80_9GAMM</name>
<dbReference type="AlphaFoldDB" id="A0A1G6AD80"/>
<dbReference type="PANTHER" id="PTHR38104">
    <property type="match status" value="1"/>
</dbReference>
<keyword evidence="4" id="KW-0812">Transmembrane</keyword>
<comment type="subcellular location">
    <subcellularLocation>
        <location evidence="7">Cell inner membrane</location>
    </subcellularLocation>
    <subcellularLocation>
        <location evidence="1">Cell membrane</location>
        <topology evidence="1">Single-pass membrane protein</topology>
    </subcellularLocation>
</comment>
<evidence type="ECO:0000259" key="8">
    <source>
        <dbReference type="Pfam" id="PF03872"/>
    </source>
</evidence>
<dbReference type="SUPFAM" id="SSF89069">
    <property type="entry name" value="N-terminal, cytoplasmic domain of anti-sigmaE factor RseA"/>
    <property type="match status" value="1"/>
</dbReference>
<dbReference type="OrthoDB" id="5298512at2"/>
<dbReference type="CDD" id="cd16328">
    <property type="entry name" value="RseA_N"/>
    <property type="match status" value="1"/>
</dbReference>
<evidence type="ECO:0000256" key="3">
    <source>
        <dbReference type="ARBA" id="ARBA00022475"/>
    </source>
</evidence>
<dbReference type="Gene3D" id="1.10.10.880">
    <property type="entry name" value="Anti sigma-E protein RseA, N-terminal domain"/>
    <property type="match status" value="1"/>
</dbReference>
<feature type="domain" description="Anti sigma-E protein RseA N-terminal" evidence="8">
    <location>
        <begin position="8"/>
        <end position="87"/>
    </location>
</feature>
<organism evidence="10 11">
    <name type="scientific">Pseudidiomarina indica</name>
    <dbReference type="NCBI Taxonomy" id="1159017"/>
    <lineage>
        <taxon>Bacteria</taxon>
        <taxon>Pseudomonadati</taxon>
        <taxon>Pseudomonadota</taxon>
        <taxon>Gammaproteobacteria</taxon>
        <taxon>Alteromonadales</taxon>
        <taxon>Idiomarinaceae</taxon>
        <taxon>Pseudidiomarina</taxon>
    </lineage>
</organism>
<dbReference type="GO" id="GO:0005886">
    <property type="term" value="C:plasma membrane"/>
    <property type="evidence" value="ECO:0007669"/>
    <property type="project" value="UniProtKB-SubCell"/>
</dbReference>
<keyword evidence="5" id="KW-1133">Transmembrane helix</keyword>
<accession>A0A1G6AD80</accession>
<dbReference type="PANTHER" id="PTHR38104:SF1">
    <property type="entry name" value="ANTI-SIGMA-E FACTOR RSEA"/>
    <property type="match status" value="1"/>
</dbReference>
<feature type="domain" description="Anti sigma-E protein RseA C-terminal" evidence="9">
    <location>
        <begin position="140"/>
        <end position="189"/>
    </location>
</feature>
<evidence type="ECO:0000313" key="11">
    <source>
        <dbReference type="Proteomes" id="UP000199626"/>
    </source>
</evidence>
<dbReference type="EMBL" id="FMXN01000001">
    <property type="protein sequence ID" value="SDB06260.1"/>
    <property type="molecule type" value="Genomic_DNA"/>
</dbReference>
<dbReference type="PIRSF" id="PIRSF016938">
    <property type="entry name" value="RseA"/>
    <property type="match status" value="1"/>
</dbReference>
<sequence>MSDCLKQNASALLDSHFEDTDADAGQPFNADLSALLDDEQARAVWQRYALVGQIMRREVSAAQSLDISAQVAAQIAQEPQVTAQVVTPLMQSGGALTRAASRWLKPAGSIAIAASVAIVAVLSVQQPGLEVMPNTPAVTTPTLVTNPFGGRNPVSFNTVMEAPAPTQAEIAQQRQLLQSYLLDHQRQLQLSLQAEMEQQEHANEVEPIDHPHD</sequence>
<protein>
    <recommendedName>
        <fullName evidence="7">Anti-sigma-E factor RseA</fullName>
    </recommendedName>
    <alternativeName>
        <fullName evidence="7">Regulator of SigE</fullName>
    </alternativeName>
    <alternativeName>
        <fullName evidence="7">Sigma-E anti-sigma factor RseA</fullName>
    </alternativeName>
    <alternativeName>
        <fullName evidence="7">Sigma-E factor negative regulatory protein</fullName>
    </alternativeName>
</protein>
<keyword evidence="11" id="KW-1185">Reference proteome</keyword>
<dbReference type="Pfam" id="PF03872">
    <property type="entry name" value="RseA_N"/>
    <property type="match status" value="1"/>
</dbReference>
<dbReference type="InterPro" id="IPR036147">
    <property type="entry name" value="Anti-sigma_E_RseA_N_sf"/>
</dbReference>
<evidence type="ECO:0000256" key="1">
    <source>
        <dbReference type="ARBA" id="ARBA00004162"/>
    </source>
</evidence>
<dbReference type="Pfam" id="PF03873">
    <property type="entry name" value="RseA_C"/>
    <property type="match status" value="1"/>
</dbReference>
<dbReference type="STRING" id="1159017.SAMN02927930_00280"/>
<evidence type="ECO:0000256" key="7">
    <source>
        <dbReference type="PIRNR" id="PIRNR016938"/>
    </source>
</evidence>
<evidence type="ECO:0000256" key="4">
    <source>
        <dbReference type="ARBA" id="ARBA00022692"/>
    </source>
</evidence>
<evidence type="ECO:0000256" key="6">
    <source>
        <dbReference type="ARBA" id="ARBA00023136"/>
    </source>
</evidence>
<comment type="similarity">
    <text evidence="2 7">Belongs to the RseA family.</text>
</comment>
<evidence type="ECO:0000256" key="2">
    <source>
        <dbReference type="ARBA" id="ARBA00005837"/>
    </source>
</evidence>
<keyword evidence="6 7" id="KW-0472">Membrane</keyword>
<proteinExistence type="inferred from homology"/>
<gene>
    <name evidence="10" type="ORF">SAMN02927930_00280</name>
</gene>
<dbReference type="InterPro" id="IPR026279">
    <property type="entry name" value="RseA"/>
</dbReference>
<comment type="subunit">
    <text evidence="7">Interacts 1:1 with ECF RNA polymerase sigma-E (RpoE); this inhibits the interaction of sigma-E with the RNA polymerase catalytic core and leads to a decreased expression of sigma-E-regulated genes. Interacts with RseB.</text>
</comment>
<keyword evidence="3 7" id="KW-1003">Cell membrane</keyword>